<feature type="region of interest" description="Disordered" evidence="1">
    <location>
        <begin position="708"/>
        <end position="747"/>
    </location>
</feature>
<feature type="region of interest" description="Disordered" evidence="1">
    <location>
        <begin position="218"/>
        <end position="249"/>
    </location>
</feature>
<evidence type="ECO:0000313" key="3">
    <source>
        <dbReference type="Proteomes" id="UP001497525"/>
    </source>
</evidence>
<feature type="region of interest" description="Disordered" evidence="1">
    <location>
        <begin position="414"/>
        <end position="435"/>
    </location>
</feature>
<feature type="compositionally biased region" description="Polar residues" evidence="1">
    <location>
        <begin position="708"/>
        <end position="722"/>
    </location>
</feature>
<feature type="compositionally biased region" description="Polar residues" evidence="1">
    <location>
        <begin position="267"/>
        <end position="280"/>
    </location>
</feature>
<sequence length="860" mass="92367">MSSSDRGQKSERNEIYLDLADSQVKLSSPPVGSRKRYSMSLDVLRDPKASVSYSHNIRPRANPVTRLPESLVSFGSDISSGSDTRNENLNPAATAAFERLSTLRNMTSSLIEDRPSAENLSMTREMAVRLLKEYVRSLKDFSTLLKIKEATPTRDAGTSPVHSPKPDSDVSGVLNAFADRQSISSPNFSSSGQFDRPIQSGFNPASLKISSDPLSGAGGRLLASPRSPVSGTSVLSPISSGPQSSSAMNISGAQLGLQNILGYEKSFQNEPRSGSSTPKAAQQPAADGQTLPFLSIRANLATPGYSFSEKRVQGSPAVNETVKSEAAFLRPYTHMLWPSEEDANTGPNKLHLTSLELRTSPLSEVNILTTGGKEGLLNVAQDTPPMIPQEKVTVDLTPDLRSTGQFMSDPLIEARRGSGGTLSPPAKSSAPIFRNKPPTKLEFQRILLPSPMPGAEDTIRSERFPQPWLSSDQRTQPIELPVTISPISSPVSNQPDIHKHVIQTVGRDAIPKKAVLEGKTVGTGRNVGTSSSELLSVLEHKRVSSQPPSVSMRARKDALNGTKEFLDSKFPSAGGPPKNVAPFTQRNTDYPITRRPRPLSLMLDDTVHSYGPSNEAYKSRLEKQDSYTQTDLSSSPSGTLVSDSEKSSPLASPGEPVLGGSIDLSKKPTSEIQTWPLSLQSVVKPTYDDKAISNPPLNEPSLDTVKISVSTQPSAQTSSANLPSTTPPTQTTKPLPNSAFTRPPTRHYSLRAPVLSLPRGSDTADPKVINTMRFSIPRGVRSTSNTPPIPSAATRGRNVHFSSDVLVAHAGSGPEPLVLSSAPLKDSASFDEGMAKRFDLTPKFSNSATKRPVIVNKNLL</sequence>
<organism evidence="2 3">
    <name type="scientific">Calicophoron daubneyi</name>
    <name type="common">Rumen fluke</name>
    <name type="synonym">Paramphistomum daubneyi</name>
    <dbReference type="NCBI Taxonomy" id="300641"/>
    <lineage>
        <taxon>Eukaryota</taxon>
        <taxon>Metazoa</taxon>
        <taxon>Spiralia</taxon>
        <taxon>Lophotrochozoa</taxon>
        <taxon>Platyhelminthes</taxon>
        <taxon>Trematoda</taxon>
        <taxon>Digenea</taxon>
        <taxon>Plagiorchiida</taxon>
        <taxon>Pronocephalata</taxon>
        <taxon>Paramphistomoidea</taxon>
        <taxon>Paramphistomidae</taxon>
        <taxon>Calicophoron</taxon>
    </lineage>
</organism>
<feature type="compositionally biased region" description="Low complexity" evidence="1">
    <location>
        <begin position="723"/>
        <end position="736"/>
    </location>
</feature>
<dbReference type="EMBL" id="CAXLJL010000156">
    <property type="protein sequence ID" value="CAL5133617.1"/>
    <property type="molecule type" value="Genomic_DNA"/>
</dbReference>
<evidence type="ECO:0000256" key="1">
    <source>
        <dbReference type="SAM" id="MobiDB-lite"/>
    </source>
</evidence>
<comment type="caution">
    <text evidence="2">The sequence shown here is derived from an EMBL/GenBank/DDBJ whole genome shotgun (WGS) entry which is preliminary data.</text>
</comment>
<feature type="compositionally biased region" description="Polar residues" evidence="1">
    <location>
        <begin position="626"/>
        <end position="650"/>
    </location>
</feature>
<gene>
    <name evidence="2" type="ORF">CDAUBV1_LOCUS6879</name>
</gene>
<feature type="region of interest" description="Disordered" evidence="1">
    <location>
        <begin position="621"/>
        <end position="665"/>
    </location>
</feature>
<dbReference type="Proteomes" id="UP001497525">
    <property type="component" value="Unassembled WGS sequence"/>
</dbReference>
<protein>
    <submittedName>
        <fullName evidence="2">Uncharacterized protein</fullName>
    </submittedName>
</protein>
<proteinExistence type="predicted"/>
<accession>A0AAV2T7X7</accession>
<feature type="region of interest" description="Disordered" evidence="1">
    <location>
        <begin position="565"/>
        <end position="599"/>
    </location>
</feature>
<reference evidence="2" key="1">
    <citation type="submission" date="2024-06" db="EMBL/GenBank/DDBJ databases">
        <authorList>
            <person name="Liu X."/>
            <person name="Lenzi L."/>
            <person name="Haldenby T S."/>
            <person name="Uol C."/>
        </authorList>
    </citation>
    <scope>NUCLEOTIDE SEQUENCE</scope>
</reference>
<evidence type="ECO:0000313" key="2">
    <source>
        <dbReference type="EMBL" id="CAL5133617.1"/>
    </source>
</evidence>
<feature type="compositionally biased region" description="Low complexity" evidence="1">
    <location>
        <begin position="233"/>
        <end position="246"/>
    </location>
</feature>
<feature type="region of interest" description="Disordered" evidence="1">
    <location>
        <begin position="267"/>
        <end position="286"/>
    </location>
</feature>
<name>A0AAV2T7X7_CALDB</name>
<dbReference type="AlphaFoldDB" id="A0AAV2T7X7"/>